<dbReference type="KEGG" id="nla:NLA_20530"/>
<dbReference type="AlphaFoldDB" id="E4ZAT1"/>
<feature type="region of interest" description="Disordered" evidence="1">
    <location>
        <begin position="1"/>
        <end position="20"/>
    </location>
</feature>
<dbReference type="EMBL" id="FN995097">
    <property type="protein sequence ID" value="CBN88249.1"/>
    <property type="molecule type" value="Genomic_DNA"/>
</dbReference>
<evidence type="ECO:0000313" key="3">
    <source>
        <dbReference type="Proteomes" id="UP000008723"/>
    </source>
</evidence>
<dbReference type="Proteomes" id="UP000008723">
    <property type="component" value="Chromosome"/>
</dbReference>
<protein>
    <submittedName>
        <fullName evidence="2">Uncharacterized protein</fullName>
    </submittedName>
</protein>
<accession>E4ZAT1</accession>
<proteinExistence type="predicted"/>
<reference evidence="2 3" key="1">
    <citation type="journal article" date="2010" name="BMC Genomics">
        <title>Independent evolution of the core and accessory gene sets in the genus Neisseria: insights gained from the genome of Neisseria lactamica isolate 020-06.</title>
        <authorList>
            <person name="Bennett J.S."/>
            <person name="Bentley S.D."/>
            <person name="Vernikos G.S."/>
            <person name="Quail M.A."/>
            <person name="Cherevach I."/>
            <person name="White B."/>
            <person name="Parkhill J."/>
            <person name="Maiden M.C."/>
        </authorList>
    </citation>
    <scope>NUCLEOTIDE SEQUENCE [LARGE SCALE GENOMIC DNA]</scope>
    <source>
        <strain evidence="2 3">020-06</strain>
    </source>
</reference>
<dbReference type="HOGENOM" id="CLU_3346323_0_0_4"/>
<sequence>MHSDFAENKGGGVFYRRQHTEIANPEPVRLNTAPACG</sequence>
<evidence type="ECO:0000256" key="1">
    <source>
        <dbReference type="SAM" id="MobiDB-lite"/>
    </source>
</evidence>
<evidence type="ECO:0000313" key="2">
    <source>
        <dbReference type="EMBL" id="CBN88249.1"/>
    </source>
</evidence>
<gene>
    <name evidence="2" type="ordered locus">NLA_20530</name>
</gene>
<name>E4ZAT1_NEIL0</name>
<organism evidence="2 3">
    <name type="scientific">Neisseria lactamica (strain 020-06)</name>
    <dbReference type="NCBI Taxonomy" id="489653"/>
    <lineage>
        <taxon>Bacteria</taxon>
        <taxon>Pseudomonadati</taxon>
        <taxon>Pseudomonadota</taxon>
        <taxon>Betaproteobacteria</taxon>
        <taxon>Neisseriales</taxon>
        <taxon>Neisseriaceae</taxon>
        <taxon>Neisseria</taxon>
    </lineage>
</organism>